<evidence type="ECO:0000313" key="5">
    <source>
        <dbReference type="EMBL" id="SVA96333.1"/>
    </source>
</evidence>
<feature type="domain" description="Outer membrane lipoprotein BamD-like" evidence="4">
    <location>
        <begin position="35"/>
        <end position="231"/>
    </location>
</feature>
<dbReference type="InterPro" id="IPR039565">
    <property type="entry name" value="BamD-like"/>
</dbReference>
<dbReference type="AlphaFoldDB" id="A0A382A5Y4"/>
<dbReference type="InterPro" id="IPR017689">
    <property type="entry name" value="BamD"/>
</dbReference>
<evidence type="ECO:0000256" key="3">
    <source>
        <dbReference type="ARBA" id="ARBA00023237"/>
    </source>
</evidence>
<sequence>MKNIIKILLIILGILLISCSKEEKISAIEEENIEAQMIEAFKEGYDELNKGDVIFAAKKFNEAELLYPQSDWAPKSALMAAYSYYSQSYYNETIFEIERYLKTYPNHKNIDYAHFLLAMCYYETVVDEKRDLEPLLKAKKQFEFIMNNFPNTDFAMDSKFKLDLIYDKLAGKEMYIADHYLKKGKWIPAINRFKNVVEDYSTTVYVEEALHRLVEIHYKIGLTQESKKYAKLLGYNYQSSEWYKESYKVFNKDYKIEKKIVKKKSKKGLIWRK</sequence>
<dbReference type="HAMAP" id="MF_00922">
    <property type="entry name" value="OM_assembly_BamD"/>
    <property type="match status" value="1"/>
</dbReference>
<dbReference type="Gene3D" id="1.25.40.10">
    <property type="entry name" value="Tetratricopeptide repeat domain"/>
    <property type="match status" value="1"/>
</dbReference>
<dbReference type="SUPFAM" id="SSF48452">
    <property type="entry name" value="TPR-like"/>
    <property type="match status" value="1"/>
</dbReference>
<gene>
    <name evidence="5" type="ORF">METZ01_LOCUS149187</name>
</gene>
<protein>
    <recommendedName>
        <fullName evidence="4">Outer membrane lipoprotein BamD-like domain-containing protein</fullName>
    </recommendedName>
</protein>
<organism evidence="5">
    <name type="scientific">marine metagenome</name>
    <dbReference type="NCBI Taxonomy" id="408172"/>
    <lineage>
        <taxon>unclassified sequences</taxon>
        <taxon>metagenomes</taxon>
        <taxon>ecological metagenomes</taxon>
    </lineage>
</organism>
<proteinExistence type="inferred from homology"/>
<reference evidence="5" key="1">
    <citation type="submission" date="2018-05" db="EMBL/GenBank/DDBJ databases">
        <authorList>
            <person name="Lanie J.A."/>
            <person name="Ng W.-L."/>
            <person name="Kazmierczak K.M."/>
            <person name="Andrzejewski T.M."/>
            <person name="Davidsen T.M."/>
            <person name="Wayne K.J."/>
            <person name="Tettelin H."/>
            <person name="Glass J.I."/>
            <person name="Rusch D."/>
            <person name="Podicherti R."/>
            <person name="Tsui H.-C.T."/>
            <person name="Winkler M.E."/>
        </authorList>
    </citation>
    <scope>NUCLEOTIDE SEQUENCE</scope>
</reference>
<accession>A0A382A5Y4</accession>
<dbReference type="Pfam" id="PF13525">
    <property type="entry name" value="YfiO"/>
    <property type="match status" value="1"/>
</dbReference>
<evidence type="ECO:0000256" key="1">
    <source>
        <dbReference type="ARBA" id="ARBA00022729"/>
    </source>
</evidence>
<name>A0A382A5Y4_9ZZZZ</name>
<dbReference type="NCBIfam" id="TIGR03302">
    <property type="entry name" value="OM_YfiO"/>
    <property type="match status" value="1"/>
</dbReference>
<keyword evidence="1" id="KW-0732">Signal</keyword>
<feature type="non-terminal residue" evidence="5">
    <location>
        <position position="273"/>
    </location>
</feature>
<dbReference type="EMBL" id="UINC01023846">
    <property type="protein sequence ID" value="SVA96333.1"/>
    <property type="molecule type" value="Genomic_DNA"/>
</dbReference>
<dbReference type="InterPro" id="IPR011990">
    <property type="entry name" value="TPR-like_helical_dom_sf"/>
</dbReference>
<keyword evidence="2" id="KW-0472">Membrane</keyword>
<dbReference type="CDD" id="cd15830">
    <property type="entry name" value="BamD"/>
    <property type="match status" value="1"/>
</dbReference>
<dbReference type="PROSITE" id="PS51257">
    <property type="entry name" value="PROKAR_LIPOPROTEIN"/>
    <property type="match status" value="1"/>
</dbReference>
<evidence type="ECO:0000259" key="4">
    <source>
        <dbReference type="Pfam" id="PF13525"/>
    </source>
</evidence>
<keyword evidence="3" id="KW-0998">Cell outer membrane</keyword>
<evidence type="ECO:0000256" key="2">
    <source>
        <dbReference type="ARBA" id="ARBA00023136"/>
    </source>
</evidence>